<dbReference type="EMBL" id="MNCJ02000331">
    <property type="protein sequence ID" value="KAF5757892.1"/>
    <property type="molecule type" value="Genomic_DNA"/>
</dbReference>
<dbReference type="Gramene" id="mRNA:HanXRQr2_Chr16g0723101">
    <property type="protein sequence ID" value="CDS:HanXRQr2_Chr16g0723101.1"/>
    <property type="gene ID" value="HanXRQr2_Chr16g0723101"/>
</dbReference>
<protein>
    <submittedName>
        <fullName evidence="1">Uncharacterized protein</fullName>
    </submittedName>
</protein>
<sequence>MTDLTILCTSLRCILCREPLYPCIGCHEARFRRERAKLAEPPMPCYDNPSPLPYFYDYDTTVEDGYYSDGWDQDEDTYYEPRTDGRCFCCGRYHTSYDEDVCAVYWENPEYWNKKMMDAYISTPYQGYRQYHPEEYPEPEGVYTYQTEEEKKLATLEASLSKLEQYLLAPNLSDEDRISCLVSKCQKLKMKIEIEERLSPLPVDIRDYSHMEDEVVEDNTTPMNPLSDEESLLDQMVCEDEEAEQSDEMNVCTEPLPISIIPINKCGEEGSRKKMKRVKQQDIGVYLVKWISETRMCFLNMPIILTSLWRWHVNFRAFVGNVLGKCALRPP</sequence>
<keyword evidence="2" id="KW-1185">Reference proteome</keyword>
<proteinExistence type="predicted"/>
<reference evidence="1" key="2">
    <citation type="submission" date="2020-06" db="EMBL/GenBank/DDBJ databases">
        <title>Helianthus annuus Genome sequencing and assembly Release 2.</title>
        <authorList>
            <person name="Gouzy J."/>
            <person name="Langlade N."/>
            <person name="Munos S."/>
        </authorList>
    </citation>
    <scope>NUCLEOTIDE SEQUENCE</scope>
    <source>
        <tissue evidence="1">Leaves</tissue>
    </source>
</reference>
<name>A0A9K3DPG3_HELAN</name>
<comment type="caution">
    <text evidence="1">The sequence shown here is derived from an EMBL/GenBank/DDBJ whole genome shotgun (WGS) entry which is preliminary data.</text>
</comment>
<dbReference type="AlphaFoldDB" id="A0A9K3DPG3"/>
<dbReference type="Proteomes" id="UP000215914">
    <property type="component" value="Unassembled WGS sequence"/>
</dbReference>
<evidence type="ECO:0000313" key="2">
    <source>
        <dbReference type="Proteomes" id="UP000215914"/>
    </source>
</evidence>
<reference evidence="1" key="1">
    <citation type="journal article" date="2017" name="Nature">
        <title>The sunflower genome provides insights into oil metabolism, flowering and Asterid evolution.</title>
        <authorList>
            <person name="Badouin H."/>
            <person name="Gouzy J."/>
            <person name="Grassa C.J."/>
            <person name="Murat F."/>
            <person name="Staton S.E."/>
            <person name="Cottret L."/>
            <person name="Lelandais-Briere C."/>
            <person name="Owens G.L."/>
            <person name="Carrere S."/>
            <person name="Mayjonade B."/>
            <person name="Legrand L."/>
            <person name="Gill N."/>
            <person name="Kane N.C."/>
            <person name="Bowers J.E."/>
            <person name="Hubner S."/>
            <person name="Bellec A."/>
            <person name="Berard A."/>
            <person name="Berges H."/>
            <person name="Blanchet N."/>
            <person name="Boniface M.C."/>
            <person name="Brunel D."/>
            <person name="Catrice O."/>
            <person name="Chaidir N."/>
            <person name="Claudel C."/>
            <person name="Donnadieu C."/>
            <person name="Faraut T."/>
            <person name="Fievet G."/>
            <person name="Helmstetter N."/>
            <person name="King M."/>
            <person name="Knapp S.J."/>
            <person name="Lai Z."/>
            <person name="Le Paslier M.C."/>
            <person name="Lippi Y."/>
            <person name="Lorenzon L."/>
            <person name="Mandel J.R."/>
            <person name="Marage G."/>
            <person name="Marchand G."/>
            <person name="Marquand E."/>
            <person name="Bret-Mestries E."/>
            <person name="Morien E."/>
            <person name="Nambeesan S."/>
            <person name="Nguyen T."/>
            <person name="Pegot-Espagnet P."/>
            <person name="Pouilly N."/>
            <person name="Raftis F."/>
            <person name="Sallet E."/>
            <person name="Schiex T."/>
            <person name="Thomas J."/>
            <person name="Vandecasteele C."/>
            <person name="Vares D."/>
            <person name="Vear F."/>
            <person name="Vautrin S."/>
            <person name="Crespi M."/>
            <person name="Mangin B."/>
            <person name="Burke J.M."/>
            <person name="Salse J."/>
            <person name="Munos S."/>
            <person name="Vincourt P."/>
            <person name="Rieseberg L.H."/>
            <person name="Langlade N.B."/>
        </authorList>
    </citation>
    <scope>NUCLEOTIDE SEQUENCE</scope>
    <source>
        <tissue evidence="1">Leaves</tissue>
    </source>
</reference>
<evidence type="ECO:0000313" key="1">
    <source>
        <dbReference type="EMBL" id="KAF5757892.1"/>
    </source>
</evidence>
<accession>A0A9K3DPG3</accession>
<gene>
    <name evidence="1" type="ORF">HanXRQr2_Chr16g0723101</name>
</gene>
<organism evidence="1 2">
    <name type="scientific">Helianthus annuus</name>
    <name type="common">Common sunflower</name>
    <dbReference type="NCBI Taxonomy" id="4232"/>
    <lineage>
        <taxon>Eukaryota</taxon>
        <taxon>Viridiplantae</taxon>
        <taxon>Streptophyta</taxon>
        <taxon>Embryophyta</taxon>
        <taxon>Tracheophyta</taxon>
        <taxon>Spermatophyta</taxon>
        <taxon>Magnoliopsida</taxon>
        <taxon>eudicotyledons</taxon>
        <taxon>Gunneridae</taxon>
        <taxon>Pentapetalae</taxon>
        <taxon>asterids</taxon>
        <taxon>campanulids</taxon>
        <taxon>Asterales</taxon>
        <taxon>Asteraceae</taxon>
        <taxon>Asteroideae</taxon>
        <taxon>Heliantheae alliance</taxon>
        <taxon>Heliantheae</taxon>
        <taxon>Helianthus</taxon>
    </lineage>
</organism>